<comment type="caution">
    <text evidence="1">The sequence shown here is derived from an EMBL/GenBank/DDBJ whole genome shotgun (WGS) entry which is preliminary data.</text>
</comment>
<sequence>MPQKIEQLPFSYDLEKAGTDGSQVLLTEIVPFSGYIKQVTPHWPDGCDAIVDVRVGHGNKQFCPKEGFLALNDATPSYPFNEKVNGGQEDIWVEMVNGDSENKHKITVTIMLEGVDG</sequence>
<name>X1QMG7_9ZZZZ</name>
<accession>X1QMG7</accession>
<reference evidence="1" key="1">
    <citation type="journal article" date="2014" name="Front. Microbiol.">
        <title>High frequency of phylogenetically diverse reductive dehalogenase-homologous genes in deep subseafloor sedimentary metagenomes.</title>
        <authorList>
            <person name="Kawai M."/>
            <person name="Futagami T."/>
            <person name="Toyoda A."/>
            <person name="Takaki Y."/>
            <person name="Nishi S."/>
            <person name="Hori S."/>
            <person name="Arai W."/>
            <person name="Tsubouchi T."/>
            <person name="Morono Y."/>
            <person name="Uchiyama I."/>
            <person name="Ito T."/>
            <person name="Fujiyama A."/>
            <person name="Inagaki F."/>
            <person name="Takami H."/>
        </authorList>
    </citation>
    <scope>NUCLEOTIDE SEQUENCE</scope>
    <source>
        <strain evidence="1">Expedition CK06-06</strain>
    </source>
</reference>
<proteinExistence type="predicted"/>
<dbReference type="EMBL" id="BARW01000071">
    <property type="protein sequence ID" value="GAI69438.1"/>
    <property type="molecule type" value="Genomic_DNA"/>
</dbReference>
<evidence type="ECO:0000313" key="1">
    <source>
        <dbReference type="EMBL" id="GAI69438.1"/>
    </source>
</evidence>
<organism evidence="1">
    <name type="scientific">marine sediment metagenome</name>
    <dbReference type="NCBI Taxonomy" id="412755"/>
    <lineage>
        <taxon>unclassified sequences</taxon>
        <taxon>metagenomes</taxon>
        <taxon>ecological metagenomes</taxon>
    </lineage>
</organism>
<dbReference type="AlphaFoldDB" id="X1QMG7"/>
<protein>
    <submittedName>
        <fullName evidence="1">Uncharacterized protein</fullName>
    </submittedName>
</protein>
<gene>
    <name evidence="1" type="ORF">S12H4_00559</name>
</gene>